<dbReference type="SUPFAM" id="SSF54403">
    <property type="entry name" value="Cystatin/monellin"/>
    <property type="match status" value="1"/>
</dbReference>
<dbReference type="Proteomes" id="UP001642464">
    <property type="component" value="Unassembled WGS sequence"/>
</dbReference>
<proteinExistence type="predicted"/>
<reference evidence="3 4" key="1">
    <citation type="submission" date="2024-02" db="EMBL/GenBank/DDBJ databases">
        <authorList>
            <person name="Chen Y."/>
            <person name="Shah S."/>
            <person name="Dougan E. K."/>
            <person name="Thang M."/>
            <person name="Chan C."/>
        </authorList>
    </citation>
    <scope>NUCLEOTIDE SEQUENCE [LARGE SCALE GENOMIC DNA]</scope>
</reference>
<evidence type="ECO:0000256" key="1">
    <source>
        <dbReference type="SAM" id="MobiDB-lite"/>
    </source>
</evidence>
<protein>
    <recommendedName>
        <fullName evidence="5">Cysteine proteinase inhibitor</fullName>
    </recommendedName>
</protein>
<feature type="region of interest" description="Disordered" evidence="1">
    <location>
        <begin position="57"/>
        <end position="87"/>
    </location>
</feature>
<evidence type="ECO:0000313" key="3">
    <source>
        <dbReference type="EMBL" id="CAK8998036.1"/>
    </source>
</evidence>
<comment type="caution">
    <text evidence="3">The sequence shown here is derived from an EMBL/GenBank/DDBJ whole genome shotgun (WGS) entry which is preliminary data.</text>
</comment>
<evidence type="ECO:0008006" key="5">
    <source>
        <dbReference type="Google" id="ProtNLM"/>
    </source>
</evidence>
<sequence length="156" mass="16574">MSGAPLAVGDEVLIRATQASGRASQANGHACKVGKVWYHIDELEVKPKVSDCPPLTCTAPPIRAGGPPPQRPGGYAGSEMKIGGWSNLREPSSEDLEVWSKVTTEVQKDLTSKGPPAKVESQVVAGMKYRFAFADGSSVVVLSVPWMNKVEVLEVS</sequence>
<keyword evidence="4" id="KW-1185">Reference proteome</keyword>
<evidence type="ECO:0000313" key="4">
    <source>
        <dbReference type="Proteomes" id="UP001642464"/>
    </source>
</evidence>
<dbReference type="EMBL" id="CAXAMM010002936">
    <property type="protein sequence ID" value="CAK8997970.1"/>
    <property type="molecule type" value="Genomic_DNA"/>
</dbReference>
<dbReference type="EMBL" id="CAXAMM010002958">
    <property type="protein sequence ID" value="CAK8998036.1"/>
    <property type="molecule type" value="Genomic_DNA"/>
</dbReference>
<name>A0ABP0I640_9DINO</name>
<gene>
    <name evidence="2" type="ORF">SCF082_LOCUS5435</name>
    <name evidence="3" type="ORF">SCF082_LOCUS5459</name>
</gene>
<evidence type="ECO:0000313" key="2">
    <source>
        <dbReference type="EMBL" id="CAK8997970.1"/>
    </source>
</evidence>
<accession>A0ABP0I640</accession>
<dbReference type="InterPro" id="IPR046350">
    <property type="entry name" value="Cystatin_sf"/>
</dbReference>
<organism evidence="3 4">
    <name type="scientific">Durusdinium trenchii</name>
    <dbReference type="NCBI Taxonomy" id="1381693"/>
    <lineage>
        <taxon>Eukaryota</taxon>
        <taxon>Sar</taxon>
        <taxon>Alveolata</taxon>
        <taxon>Dinophyceae</taxon>
        <taxon>Suessiales</taxon>
        <taxon>Symbiodiniaceae</taxon>
        <taxon>Durusdinium</taxon>
    </lineage>
</organism>